<organism evidence="13 14">
    <name type="scientific">Iodidimonas gelatinilytica</name>
    <dbReference type="NCBI Taxonomy" id="1236966"/>
    <lineage>
        <taxon>Bacteria</taxon>
        <taxon>Pseudomonadati</taxon>
        <taxon>Pseudomonadota</taxon>
        <taxon>Alphaproteobacteria</taxon>
        <taxon>Iodidimonadales</taxon>
        <taxon>Iodidimonadaceae</taxon>
        <taxon>Iodidimonas</taxon>
    </lineage>
</organism>
<dbReference type="PANTHER" id="PTHR10937">
    <property type="entry name" value="GLUCOSAMINE--FRUCTOSE-6-PHOSPHATE AMINOTRANSFERASE, ISOMERIZING"/>
    <property type="match status" value="1"/>
</dbReference>
<evidence type="ECO:0000256" key="6">
    <source>
        <dbReference type="ARBA" id="ARBA00022576"/>
    </source>
</evidence>
<keyword evidence="14" id="KW-1185">Reference proteome</keyword>
<dbReference type="EC" id="2.6.1.16" evidence="3 10"/>
<dbReference type="CDD" id="cd05009">
    <property type="entry name" value="SIS_GlmS_GlmD_2"/>
    <property type="match status" value="1"/>
</dbReference>
<dbReference type="InterPro" id="IPR035466">
    <property type="entry name" value="GlmS/AgaS_SIS"/>
</dbReference>
<dbReference type="FunFam" id="3.40.50.10490:FF:000002">
    <property type="entry name" value="Glutamine--fructose-6-phosphate aminotransferase [isomerizing]"/>
    <property type="match status" value="1"/>
</dbReference>
<evidence type="ECO:0000256" key="1">
    <source>
        <dbReference type="ARBA" id="ARBA00001031"/>
    </source>
</evidence>
<dbReference type="GO" id="GO:0005829">
    <property type="term" value="C:cytosol"/>
    <property type="evidence" value="ECO:0007669"/>
    <property type="project" value="TreeGrafter"/>
</dbReference>
<dbReference type="GO" id="GO:0097367">
    <property type="term" value="F:carbohydrate derivative binding"/>
    <property type="evidence" value="ECO:0007669"/>
    <property type="project" value="InterPro"/>
</dbReference>
<feature type="active site" description="Nucleophile; for GATase activity" evidence="10">
    <location>
        <position position="2"/>
    </location>
</feature>
<dbReference type="Gene3D" id="3.60.20.10">
    <property type="entry name" value="Glutamine Phosphoribosylpyrophosphate, subunit 1, domain 1"/>
    <property type="match status" value="1"/>
</dbReference>
<keyword evidence="9" id="KW-0315">Glutamine amidotransferase</keyword>
<dbReference type="InterPro" id="IPR029055">
    <property type="entry name" value="Ntn_hydrolases_N"/>
</dbReference>
<name>A0A5A7N2J6_9PROT</name>
<feature type="active site" description="For Fru-6P isomerization activity" evidence="10">
    <location>
        <position position="602"/>
    </location>
</feature>
<dbReference type="CDD" id="cd00714">
    <property type="entry name" value="GFAT"/>
    <property type="match status" value="1"/>
</dbReference>
<dbReference type="PROSITE" id="PS51464">
    <property type="entry name" value="SIS"/>
    <property type="match status" value="2"/>
</dbReference>
<dbReference type="PROSITE" id="PS51278">
    <property type="entry name" value="GATASE_TYPE_2"/>
    <property type="match status" value="1"/>
</dbReference>
<keyword evidence="5 10" id="KW-0963">Cytoplasm</keyword>
<evidence type="ECO:0000256" key="3">
    <source>
        <dbReference type="ARBA" id="ARBA00012916"/>
    </source>
</evidence>
<reference evidence="13 14" key="1">
    <citation type="submission" date="2019-09" db="EMBL/GenBank/DDBJ databases">
        <title>NBRP : Genome information of microbial organism related human and environment.</title>
        <authorList>
            <person name="Hattori M."/>
            <person name="Oshima K."/>
            <person name="Inaba H."/>
            <person name="Suda W."/>
            <person name="Sakamoto M."/>
            <person name="Iino T."/>
            <person name="Kitahara M."/>
            <person name="Oshida Y."/>
            <person name="Iida T."/>
            <person name="Kudo T."/>
            <person name="Itoh T."/>
            <person name="Ohkuma M."/>
        </authorList>
    </citation>
    <scope>NUCLEOTIDE SEQUENCE [LARGE SCALE GENOMIC DNA]</scope>
    <source>
        <strain evidence="13 14">Mie-1</strain>
    </source>
</reference>
<comment type="subcellular location">
    <subcellularLocation>
        <location evidence="2 10">Cytoplasm</location>
    </subcellularLocation>
</comment>
<evidence type="ECO:0000259" key="11">
    <source>
        <dbReference type="PROSITE" id="PS51278"/>
    </source>
</evidence>
<comment type="catalytic activity">
    <reaction evidence="1 10">
        <text>D-fructose 6-phosphate + L-glutamine = D-glucosamine 6-phosphate + L-glutamate</text>
        <dbReference type="Rhea" id="RHEA:13237"/>
        <dbReference type="ChEBI" id="CHEBI:29985"/>
        <dbReference type="ChEBI" id="CHEBI:58359"/>
        <dbReference type="ChEBI" id="CHEBI:58725"/>
        <dbReference type="ChEBI" id="CHEBI:61527"/>
        <dbReference type="EC" id="2.6.1.16"/>
    </reaction>
</comment>
<dbReference type="EMBL" id="BKCM01000020">
    <property type="protein sequence ID" value="GER02217.1"/>
    <property type="molecule type" value="Genomic_DNA"/>
</dbReference>
<evidence type="ECO:0000313" key="14">
    <source>
        <dbReference type="Proteomes" id="UP000325187"/>
    </source>
</evidence>
<dbReference type="InterPro" id="IPR046348">
    <property type="entry name" value="SIS_dom_sf"/>
</dbReference>
<keyword evidence="7 10" id="KW-0808">Transferase</keyword>
<dbReference type="HAMAP" id="MF_00164">
    <property type="entry name" value="GlmS"/>
    <property type="match status" value="1"/>
</dbReference>
<dbReference type="Pfam" id="PF13522">
    <property type="entry name" value="GATase_6"/>
    <property type="match status" value="1"/>
</dbReference>
<evidence type="ECO:0000259" key="12">
    <source>
        <dbReference type="PROSITE" id="PS51464"/>
    </source>
</evidence>
<dbReference type="Gene3D" id="3.40.50.10490">
    <property type="entry name" value="Glucose-6-phosphate isomerase like protein, domain 1"/>
    <property type="match status" value="2"/>
</dbReference>
<gene>
    <name evidence="10 13" type="primary">glmS</name>
    <name evidence="13" type="ORF">JCM17845_28400</name>
</gene>
<dbReference type="FunFam" id="3.60.20.10:FF:000006">
    <property type="entry name" value="Glutamine--fructose-6-phosphate aminotransferase [isomerizing]"/>
    <property type="match status" value="1"/>
</dbReference>
<dbReference type="GO" id="GO:0006002">
    <property type="term" value="P:fructose 6-phosphate metabolic process"/>
    <property type="evidence" value="ECO:0007669"/>
    <property type="project" value="TreeGrafter"/>
</dbReference>
<accession>A0A5A7N2J6</accession>
<dbReference type="FunFam" id="3.40.50.10490:FF:000001">
    <property type="entry name" value="Glutamine--fructose-6-phosphate aminotransferase [isomerizing]"/>
    <property type="match status" value="1"/>
</dbReference>
<feature type="initiator methionine" description="Removed" evidence="10">
    <location>
        <position position="1"/>
    </location>
</feature>
<keyword evidence="6 10" id="KW-0032">Aminotransferase</keyword>
<comment type="caution">
    <text evidence="13">The sequence shown here is derived from an EMBL/GenBank/DDBJ whole genome shotgun (WGS) entry which is preliminary data.</text>
</comment>
<dbReference type="SUPFAM" id="SSF53697">
    <property type="entry name" value="SIS domain"/>
    <property type="match status" value="1"/>
</dbReference>
<dbReference type="InterPro" id="IPR047084">
    <property type="entry name" value="GFAT_N"/>
</dbReference>
<dbReference type="GO" id="GO:0005975">
    <property type="term" value="P:carbohydrate metabolic process"/>
    <property type="evidence" value="ECO:0007669"/>
    <property type="project" value="UniProtKB-UniRule"/>
</dbReference>
<dbReference type="InterPro" id="IPR005855">
    <property type="entry name" value="GFAT"/>
</dbReference>
<dbReference type="SUPFAM" id="SSF56235">
    <property type="entry name" value="N-terminal nucleophile aminohydrolases (Ntn hydrolases)"/>
    <property type="match status" value="1"/>
</dbReference>
<feature type="domain" description="Glutamine amidotransferase type-2" evidence="11">
    <location>
        <begin position="2"/>
        <end position="217"/>
    </location>
</feature>
<dbReference type="GO" id="GO:0006047">
    <property type="term" value="P:UDP-N-acetylglucosamine metabolic process"/>
    <property type="evidence" value="ECO:0007669"/>
    <property type="project" value="TreeGrafter"/>
</dbReference>
<sequence>MCGIIGIVGRAPVSDRLVDALRRLEYRGYDSAGIATLCNSRLDRRRASGKLRNLEAVLEKSPLEGLIGIGHTRWATHGAPTEANAHPHLGAHVAVVHNGIIENFKELRDALIKAGHSFSSDTDTEVIAHLLSDRIARGLSPHDAVKDTLDQLEGAFALAILINGEDRVMFGARRGSPLVVGYGEGESYLGSDAIALAGLTNRICYLEEGDWVQMSNDTVQIFDMTGAAVERPVTLSAATGALVDKGNHRHFMLKEIYEQPTVVGQTLSSYIDPLNQRIVLQDLCFDPKTISRITLIACGTSYYAAMVAKYWIEHYAHIPVDVDIASEFRYRAPVLSQGGLAVFISQSGETADTLAALRHCKQAGQTVAAIVNVPESTMAREADMVFPIHAGPEIGVASTKAFTCQLSVLAALAIGFGVLRKTIDRSLEATLVQALSEVPSRMAEVLHHDEKLRDIAADLANARDVLYLGRGTDYPIALEGALKLKEISYIHAEGYAAGELKHGPIALIDQAVPIVVIAPMGPLFEKTVSNMEEAIARGGKVILMSCKDGLKNHSDMAVASIELPQVHPMATPLLYALPVQLLAYHTAVHKGTDVDQPRNLAKSVTVE</sequence>
<dbReference type="InterPro" id="IPR001347">
    <property type="entry name" value="SIS_dom"/>
</dbReference>
<dbReference type="GO" id="GO:0006487">
    <property type="term" value="P:protein N-linked glycosylation"/>
    <property type="evidence" value="ECO:0007669"/>
    <property type="project" value="TreeGrafter"/>
</dbReference>
<dbReference type="InterPro" id="IPR017932">
    <property type="entry name" value="GATase_2_dom"/>
</dbReference>
<dbReference type="PANTHER" id="PTHR10937:SF0">
    <property type="entry name" value="GLUTAMINE--FRUCTOSE-6-PHOSPHATE TRANSAMINASE (ISOMERIZING)"/>
    <property type="match status" value="1"/>
</dbReference>
<protein>
    <recommendedName>
        <fullName evidence="4 10">Glutamine--fructose-6-phosphate aminotransferase [isomerizing]</fullName>
        <ecNumber evidence="3 10">2.6.1.16</ecNumber>
    </recommendedName>
    <alternativeName>
        <fullName evidence="10">D-fructose-6-phosphate amidotransferase</fullName>
    </alternativeName>
    <alternativeName>
        <fullName evidence="10">GFAT</fullName>
    </alternativeName>
    <alternativeName>
        <fullName evidence="10">Glucosamine-6-phosphate synthase</fullName>
    </alternativeName>
    <alternativeName>
        <fullName evidence="10">Hexosephosphate aminotransferase</fullName>
    </alternativeName>
    <alternativeName>
        <fullName evidence="10">L-glutamine--D-fructose-6-phosphate amidotransferase</fullName>
    </alternativeName>
</protein>
<evidence type="ECO:0000256" key="9">
    <source>
        <dbReference type="ARBA" id="ARBA00022962"/>
    </source>
</evidence>
<dbReference type="GO" id="GO:0004360">
    <property type="term" value="F:glutamine-fructose-6-phosphate transaminase (isomerizing) activity"/>
    <property type="evidence" value="ECO:0007669"/>
    <property type="project" value="UniProtKB-UniRule"/>
</dbReference>
<evidence type="ECO:0000313" key="13">
    <source>
        <dbReference type="EMBL" id="GER02217.1"/>
    </source>
</evidence>
<evidence type="ECO:0000256" key="2">
    <source>
        <dbReference type="ARBA" id="ARBA00004496"/>
    </source>
</evidence>
<evidence type="ECO:0000256" key="8">
    <source>
        <dbReference type="ARBA" id="ARBA00022737"/>
    </source>
</evidence>
<evidence type="ECO:0000256" key="5">
    <source>
        <dbReference type="ARBA" id="ARBA00022490"/>
    </source>
</evidence>
<dbReference type="GO" id="GO:0046349">
    <property type="term" value="P:amino sugar biosynthetic process"/>
    <property type="evidence" value="ECO:0007669"/>
    <property type="project" value="UniProtKB-ARBA"/>
</dbReference>
<evidence type="ECO:0000256" key="10">
    <source>
        <dbReference type="HAMAP-Rule" id="MF_00164"/>
    </source>
</evidence>
<feature type="domain" description="SIS" evidence="12">
    <location>
        <begin position="280"/>
        <end position="422"/>
    </location>
</feature>
<dbReference type="InterPro" id="IPR035490">
    <property type="entry name" value="GlmS/FrlB_SIS"/>
</dbReference>
<feature type="domain" description="SIS" evidence="12">
    <location>
        <begin position="455"/>
        <end position="597"/>
    </location>
</feature>
<evidence type="ECO:0000256" key="4">
    <source>
        <dbReference type="ARBA" id="ARBA00016090"/>
    </source>
</evidence>
<dbReference type="Pfam" id="PF01380">
    <property type="entry name" value="SIS"/>
    <property type="match status" value="2"/>
</dbReference>
<dbReference type="NCBIfam" id="NF001484">
    <property type="entry name" value="PRK00331.1"/>
    <property type="match status" value="1"/>
</dbReference>
<comment type="subunit">
    <text evidence="10">Homodimer.</text>
</comment>
<proteinExistence type="inferred from homology"/>
<dbReference type="AlphaFoldDB" id="A0A5A7N2J6"/>
<dbReference type="CDD" id="cd05008">
    <property type="entry name" value="SIS_GlmS_GlmD_1"/>
    <property type="match status" value="1"/>
</dbReference>
<dbReference type="RefSeq" id="WP_150002876.1">
    <property type="nucleotide sequence ID" value="NZ_BKCM01000020.1"/>
</dbReference>
<dbReference type="NCBIfam" id="TIGR01135">
    <property type="entry name" value="glmS"/>
    <property type="match status" value="1"/>
</dbReference>
<keyword evidence="8" id="KW-0677">Repeat</keyword>
<dbReference type="Proteomes" id="UP000325187">
    <property type="component" value="Unassembled WGS sequence"/>
</dbReference>
<comment type="function">
    <text evidence="10">Catalyzes the first step in hexosamine metabolism, converting fructose-6P into glucosamine-6P using glutamine as a nitrogen source.</text>
</comment>
<evidence type="ECO:0000256" key="7">
    <source>
        <dbReference type="ARBA" id="ARBA00022679"/>
    </source>
</evidence>